<feature type="compositionally biased region" description="Basic and acidic residues" evidence="1">
    <location>
        <begin position="1"/>
        <end position="20"/>
    </location>
</feature>
<protein>
    <submittedName>
        <fullName evidence="2">Uncharacterized protein</fullName>
    </submittedName>
</protein>
<evidence type="ECO:0000313" key="3">
    <source>
        <dbReference type="Proteomes" id="UP000029493"/>
    </source>
</evidence>
<organism evidence="2 3">
    <name type="scientific">Pseudomonas cremoricolorata</name>
    <dbReference type="NCBI Taxonomy" id="157783"/>
    <lineage>
        <taxon>Bacteria</taxon>
        <taxon>Pseudomonadati</taxon>
        <taxon>Pseudomonadota</taxon>
        <taxon>Gammaproteobacteria</taxon>
        <taxon>Pseudomonadales</taxon>
        <taxon>Pseudomonadaceae</taxon>
        <taxon>Pseudomonas</taxon>
    </lineage>
</organism>
<dbReference type="EMBL" id="CP009455">
    <property type="protein sequence ID" value="AIR91223.1"/>
    <property type="molecule type" value="Genomic_DNA"/>
</dbReference>
<dbReference type="KEGG" id="psw:LK03_18970"/>
<sequence length="70" mass="7573">MAVTVKKLEGQDIPPERRGDGVTQVFRVTDDSGTEHFLDSDEDAAKVAVSLSEPDEAQDASNPAQSERND</sequence>
<evidence type="ECO:0000256" key="1">
    <source>
        <dbReference type="SAM" id="MobiDB-lite"/>
    </source>
</evidence>
<proteinExistence type="predicted"/>
<keyword evidence="3" id="KW-1185">Reference proteome</keyword>
<dbReference type="RefSeq" id="WP_038413972.1">
    <property type="nucleotide sequence ID" value="NZ_CP009455.1"/>
</dbReference>
<dbReference type="Proteomes" id="UP000029493">
    <property type="component" value="Chromosome"/>
</dbReference>
<accession>A0A089YHR3</accession>
<feature type="region of interest" description="Disordered" evidence="1">
    <location>
        <begin position="1"/>
        <end position="25"/>
    </location>
</feature>
<reference evidence="2 3" key="1">
    <citation type="submission" date="2014-09" db="EMBL/GenBank/DDBJ databases">
        <authorList>
            <person name="Chan K.-G."/>
        </authorList>
    </citation>
    <scope>NUCLEOTIDE SEQUENCE [LARGE SCALE GENOMIC DNA]</scope>
    <source>
        <strain evidence="2 3">ND07</strain>
    </source>
</reference>
<feature type="compositionally biased region" description="Polar residues" evidence="1">
    <location>
        <begin position="59"/>
        <end position="70"/>
    </location>
</feature>
<name>A0A089YHR3_9PSED</name>
<dbReference type="OrthoDB" id="6912275at2"/>
<evidence type="ECO:0000313" key="2">
    <source>
        <dbReference type="EMBL" id="AIR91223.1"/>
    </source>
</evidence>
<dbReference type="AlphaFoldDB" id="A0A089YHR3"/>
<feature type="region of interest" description="Disordered" evidence="1">
    <location>
        <begin position="50"/>
        <end position="70"/>
    </location>
</feature>
<gene>
    <name evidence="2" type="ORF">LK03_18970</name>
</gene>